<dbReference type="GO" id="GO:0044010">
    <property type="term" value="P:single-species biofilm formation"/>
    <property type="evidence" value="ECO:0007669"/>
    <property type="project" value="TreeGrafter"/>
</dbReference>
<dbReference type="PANTHER" id="PTHR43685:SF2">
    <property type="entry name" value="GLYCOSYLTRANSFERASE 2-LIKE DOMAIN-CONTAINING PROTEIN"/>
    <property type="match status" value="1"/>
</dbReference>
<name>A0A1F7US44_9BACT</name>
<reference evidence="3 4" key="1">
    <citation type="journal article" date="2016" name="Nat. Commun.">
        <title>Thousands of microbial genomes shed light on interconnected biogeochemical processes in an aquifer system.</title>
        <authorList>
            <person name="Anantharaman K."/>
            <person name="Brown C.T."/>
            <person name="Hug L.A."/>
            <person name="Sharon I."/>
            <person name="Castelle C.J."/>
            <person name="Probst A.J."/>
            <person name="Thomas B.C."/>
            <person name="Singh A."/>
            <person name="Wilkins M.J."/>
            <person name="Karaoz U."/>
            <person name="Brodie E.L."/>
            <person name="Williams K.H."/>
            <person name="Hubbard S.S."/>
            <person name="Banfield J.F."/>
        </authorList>
    </citation>
    <scope>NUCLEOTIDE SEQUENCE [LARGE SCALE GENOMIC DNA]</scope>
</reference>
<evidence type="ECO:0000313" key="3">
    <source>
        <dbReference type="EMBL" id="OGL81069.1"/>
    </source>
</evidence>
<dbReference type="InterPro" id="IPR050834">
    <property type="entry name" value="Glycosyltransf_2"/>
</dbReference>
<dbReference type="AlphaFoldDB" id="A0A1F7US44"/>
<dbReference type="EMBL" id="MGEJ01000010">
    <property type="protein sequence ID" value="OGL81069.1"/>
    <property type="molecule type" value="Genomic_DNA"/>
</dbReference>
<dbReference type="STRING" id="1802401.A3B21_01575"/>
<dbReference type="PANTHER" id="PTHR43685">
    <property type="entry name" value="GLYCOSYLTRANSFERASE"/>
    <property type="match status" value="1"/>
</dbReference>
<accession>A0A1F7US44</accession>
<keyword evidence="1" id="KW-0812">Transmembrane</keyword>
<organism evidence="3 4">
    <name type="scientific">Candidatus Uhrbacteria bacterium RIFCSPLOWO2_01_FULL_47_24</name>
    <dbReference type="NCBI Taxonomy" id="1802401"/>
    <lineage>
        <taxon>Bacteria</taxon>
        <taxon>Candidatus Uhriibacteriota</taxon>
    </lineage>
</organism>
<proteinExistence type="predicted"/>
<protein>
    <recommendedName>
        <fullName evidence="2">Glycosyltransferase 2-like domain-containing protein</fullName>
    </recommendedName>
</protein>
<dbReference type="Proteomes" id="UP000176897">
    <property type="component" value="Unassembled WGS sequence"/>
</dbReference>
<evidence type="ECO:0000259" key="2">
    <source>
        <dbReference type="Pfam" id="PF00535"/>
    </source>
</evidence>
<dbReference type="InterPro" id="IPR029044">
    <property type="entry name" value="Nucleotide-diphossugar_trans"/>
</dbReference>
<gene>
    <name evidence="3" type="ORF">A3B21_01575</name>
</gene>
<evidence type="ECO:0000256" key="1">
    <source>
        <dbReference type="SAM" id="Phobius"/>
    </source>
</evidence>
<dbReference type="SUPFAM" id="SSF53448">
    <property type="entry name" value="Nucleotide-diphospho-sugar transferases"/>
    <property type="match status" value="1"/>
</dbReference>
<keyword evidence="1" id="KW-0472">Membrane</keyword>
<comment type="caution">
    <text evidence="3">The sequence shown here is derived from an EMBL/GenBank/DDBJ whole genome shotgun (WGS) entry which is preliminary data.</text>
</comment>
<sequence length="300" mass="35151">MITTVAISTYNRREYLEKCVKSLKALDHFPDEIIIINDGSTDSSKEYLEKLKLADHRFKIIHHEKNQGLSAGRNTAIRHAKGDIIAFTDDDCIVTPQWFAELQGPFANGSIVCAYGQVFYRSANYHGYFPERIVQNKGPRWPMGANIAYRRSAFKQVGLFDTKFFKYNNEDSEMAFRLARVGKFAAISSAIVYHQEMQWNCGSLLRSARNASVWPVLYKKYGKHIFQQQFYPPIRLRHVVNARDYLYIITLPLFLPILLMRYLLHGKRNLKMFFCKWPIYLFTRRAFIWFEAIRNGVFMI</sequence>
<dbReference type="Pfam" id="PF00535">
    <property type="entry name" value="Glycos_transf_2"/>
    <property type="match status" value="1"/>
</dbReference>
<feature type="domain" description="Glycosyltransferase 2-like" evidence="2">
    <location>
        <begin position="4"/>
        <end position="164"/>
    </location>
</feature>
<keyword evidence="1" id="KW-1133">Transmembrane helix</keyword>
<dbReference type="CDD" id="cd00761">
    <property type="entry name" value="Glyco_tranf_GTA_type"/>
    <property type="match status" value="1"/>
</dbReference>
<evidence type="ECO:0000313" key="4">
    <source>
        <dbReference type="Proteomes" id="UP000176897"/>
    </source>
</evidence>
<dbReference type="Gene3D" id="3.90.550.10">
    <property type="entry name" value="Spore Coat Polysaccharide Biosynthesis Protein SpsA, Chain A"/>
    <property type="match status" value="1"/>
</dbReference>
<dbReference type="InterPro" id="IPR001173">
    <property type="entry name" value="Glyco_trans_2-like"/>
</dbReference>
<feature type="transmembrane region" description="Helical" evidence="1">
    <location>
        <begin position="245"/>
        <end position="264"/>
    </location>
</feature>